<dbReference type="Gene3D" id="3.40.190.10">
    <property type="entry name" value="Periplasmic binding protein-like II"/>
    <property type="match status" value="2"/>
</dbReference>
<evidence type="ECO:0000313" key="4">
    <source>
        <dbReference type="EMBL" id="CBA29274.1"/>
    </source>
</evidence>
<sequence>MDLKKRLCHALGMLALFLTTGYATAQTMVVVADTWCPYNCEPTAKKPGYVVELLKSAFATKGQSVSYRVMPWTRALLDTHSGKAAAVIAANGREATEHQLAIGSEPIGVAKGCVFVPASSPFKYRSIQDLDGLTRVGVVGGNAYQNDFGEWLSRPENRPKTHEVFADNPSERRAEMMTRGRLDGIFEDYTEMAYVLSAKGLQNQIVSAGCQSPSPLYVGFSKKHPHAQDLVATLDMEIRRMRKVGSLKDLLMSYGLEDWK</sequence>
<dbReference type="AlphaFoldDB" id="C9YAI1"/>
<dbReference type="PANTHER" id="PTHR35936:SF25">
    <property type="entry name" value="ABC TRANSPORTER SUBSTRATE-BINDING PROTEIN"/>
    <property type="match status" value="1"/>
</dbReference>
<dbReference type="PANTHER" id="PTHR35936">
    <property type="entry name" value="MEMBRANE-BOUND LYTIC MUREIN TRANSGLYCOSYLASE F"/>
    <property type="match status" value="1"/>
</dbReference>
<feature type="signal peptide" evidence="2">
    <location>
        <begin position="1"/>
        <end position="25"/>
    </location>
</feature>
<reference evidence="4" key="1">
    <citation type="journal article" date="2010" name="Nature">
        <title>The dynamic genome of Hydra.</title>
        <authorList>
            <person name="Chapman J.A."/>
            <person name="Kirkness E.F."/>
            <person name="Simakov O."/>
            <person name="Hampson S.E."/>
            <person name="Mitros T."/>
            <person name="Weinmaier T."/>
            <person name="Rattei T."/>
            <person name="Balasubramanian P.G."/>
            <person name="Borman J."/>
            <person name="Busam D."/>
            <person name="Disbennett K."/>
            <person name="Pfannkoch C."/>
            <person name="Sumin N."/>
            <person name="Sutton G."/>
            <person name="Viswanathan L."/>
            <person name="Walenz B."/>
            <person name="Goodstein D.M."/>
            <person name="Hellsten U."/>
            <person name="Kawashima T."/>
            <person name="Prochnik S.E."/>
            <person name="Putnam N.H."/>
            <person name="Shu S."/>
            <person name="Blumberg B."/>
            <person name="Dana C.E."/>
            <person name="Gee L."/>
            <person name="Kibler D.F."/>
            <person name="Law L."/>
            <person name="Lindgens D."/>
            <person name="Martinez D.E."/>
            <person name="Peng J."/>
            <person name="Wigge P.A."/>
            <person name="Bertulat B."/>
            <person name="Guder C."/>
            <person name="Nakamura Y."/>
            <person name="Ozbek S."/>
            <person name="Watanabe H."/>
            <person name="Khalturin K."/>
            <person name="Hemmrich G."/>
            <person name="Franke A."/>
            <person name="Augustin R."/>
            <person name="Fraune S."/>
            <person name="Hayakawa E."/>
            <person name="Hayakawa S."/>
            <person name="Hirose M."/>
            <person name="Hwang J."/>
            <person name="Ikeo K."/>
            <person name="Nishimiya-Fujisawa C."/>
            <person name="Ogura A."/>
            <person name="Takahashi T."/>
            <person name="Steinmetz P.R."/>
            <person name="Zhang X."/>
            <person name="Aufschnaiter R."/>
            <person name="Eder M.K."/>
            <person name="Gorny A.K."/>
            <person name="Salvenmoser W."/>
            <person name="Heimberg A.M."/>
            <person name="Wheeler B.M."/>
            <person name="Peterson K.J."/>
            <person name="Boettger A."/>
            <person name="Tischler P."/>
            <person name="Wolf A."/>
            <person name="Gojobori T."/>
            <person name="Remington K.A."/>
            <person name="Strausberg R.L."/>
            <person name="Venter J."/>
            <person name="Technau U."/>
            <person name="Hobmayer B."/>
            <person name="Bosch T.C."/>
            <person name="Holstein T.W."/>
            <person name="Fujisawa T."/>
            <person name="Bode H.R."/>
            <person name="David C.N."/>
            <person name="Rokhsar D.S."/>
            <person name="Steele R.E."/>
        </authorList>
    </citation>
    <scope>NUCLEOTIDE SEQUENCE</scope>
</reference>
<dbReference type="Pfam" id="PF00497">
    <property type="entry name" value="SBP_bac_3"/>
    <property type="match status" value="1"/>
</dbReference>
<protein>
    <recommendedName>
        <fullName evidence="3">Solute-binding protein family 3/N-terminal domain-containing protein</fullName>
    </recommendedName>
</protein>
<name>C9YAI1_CURXX</name>
<gene>
    <name evidence="4" type="ORF">Csp_A11320</name>
</gene>
<keyword evidence="1 2" id="KW-0732">Signal</keyword>
<feature type="chain" id="PRO_5003004613" description="Solute-binding protein family 3/N-terminal domain-containing protein" evidence="2">
    <location>
        <begin position="26"/>
        <end position="260"/>
    </location>
</feature>
<proteinExistence type="predicted"/>
<evidence type="ECO:0000259" key="3">
    <source>
        <dbReference type="Pfam" id="PF00497"/>
    </source>
</evidence>
<dbReference type="EMBL" id="FN543104">
    <property type="protein sequence ID" value="CBA29274.1"/>
    <property type="molecule type" value="Genomic_DNA"/>
</dbReference>
<accession>C9YAI1</accession>
<dbReference type="InterPro" id="IPR001638">
    <property type="entry name" value="Solute-binding_3/MltF_N"/>
</dbReference>
<evidence type="ECO:0000256" key="2">
    <source>
        <dbReference type="SAM" id="SignalP"/>
    </source>
</evidence>
<evidence type="ECO:0000256" key="1">
    <source>
        <dbReference type="ARBA" id="ARBA00022729"/>
    </source>
</evidence>
<organism evidence="4">
    <name type="scientific">Curvibacter symbiont subsp. Hydra magnipapillata</name>
    <dbReference type="NCBI Taxonomy" id="667019"/>
    <lineage>
        <taxon>Bacteria</taxon>
        <taxon>Pseudomonadati</taxon>
        <taxon>Pseudomonadota</taxon>
        <taxon>Betaproteobacteria</taxon>
        <taxon>Burkholderiales</taxon>
        <taxon>Comamonadaceae</taxon>
        <taxon>Curvibacter</taxon>
    </lineage>
</organism>
<feature type="domain" description="Solute-binding protein family 3/N-terminal" evidence="3">
    <location>
        <begin position="29"/>
        <end position="254"/>
    </location>
</feature>
<dbReference type="SUPFAM" id="SSF53850">
    <property type="entry name" value="Periplasmic binding protein-like II"/>
    <property type="match status" value="1"/>
</dbReference>